<name>A0A178MCZ0_9PROT</name>
<keyword evidence="1" id="KW-0732">Signal</keyword>
<reference evidence="2 3" key="1">
    <citation type="submission" date="2016-04" db="EMBL/GenBank/DDBJ databases">
        <title>Draft genome sequence of freshwater magnetotactic bacteria Magnetospirillum marisnigri SP-1 and Magnetospirillum moscoviense BB-1.</title>
        <authorList>
            <person name="Koziaeva V."/>
            <person name="Dziuba M.V."/>
            <person name="Ivanov T.M."/>
            <person name="Kuznetsov B."/>
            <person name="Grouzdev D.S."/>
        </authorList>
    </citation>
    <scope>NUCLEOTIDE SEQUENCE [LARGE SCALE GENOMIC DNA]</scope>
    <source>
        <strain evidence="2 3">SP-1</strain>
    </source>
</reference>
<keyword evidence="3" id="KW-1185">Reference proteome</keyword>
<proteinExistence type="predicted"/>
<feature type="signal peptide" evidence="1">
    <location>
        <begin position="1"/>
        <end position="21"/>
    </location>
</feature>
<dbReference type="EMBL" id="LWQT01000088">
    <property type="protein sequence ID" value="OAN46671.1"/>
    <property type="molecule type" value="Genomic_DNA"/>
</dbReference>
<protein>
    <recommendedName>
        <fullName evidence="4">Alkaline phosphatase</fullName>
    </recommendedName>
</protein>
<dbReference type="Proteomes" id="UP000078428">
    <property type="component" value="Unassembled WGS sequence"/>
</dbReference>
<comment type="caution">
    <text evidence="2">The sequence shown here is derived from an EMBL/GenBank/DDBJ whole genome shotgun (WGS) entry which is preliminary data.</text>
</comment>
<dbReference type="PANTHER" id="PTHR35399:SF2">
    <property type="entry name" value="DUF839 DOMAIN-CONTAINING PROTEIN"/>
    <property type="match status" value="1"/>
</dbReference>
<organism evidence="2 3">
    <name type="scientific">Paramagnetospirillum marisnigri</name>
    <dbReference type="NCBI Taxonomy" id="1285242"/>
    <lineage>
        <taxon>Bacteria</taxon>
        <taxon>Pseudomonadati</taxon>
        <taxon>Pseudomonadota</taxon>
        <taxon>Alphaproteobacteria</taxon>
        <taxon>Rhodospirillales</taxon>
        <taxon>Magnetospirillaceae</taxon>
        <taxon>Paramagnetospirillum</taxon>
    </lineage>
</organism>
<gene>
    <name evidence="2" type="ORF">A6A04_06085</name>
</gene>
<dbReference type="OrthoDB" id="9801383at2"/>
<evidence type="ECO:0000256" key="1">
    <source>
        <dbReference type="SAM" id="SignalP"/>
    </source>
</evidence>
<dbReference type="STRING" id="1285242.A6A04_06085"/>
<evidence type="ECO:0008006" key="4">
    <source>
        <dbReference type="Google" id="ProtNLM"/>
    </source>
</evidence>
<dbReference type="AlphaFoldDB" id="A0A178MCZ0"/>
<accession>A0A178MCZ0</accession>
<dbReference type="RefSeq" id="WP_068494881.1">
    <property type="nucleotide sequence ID" value="NZ_LWQT01000088.1"/>
</dbReference>
<evidence type="ECO:0000313" key="3">
    <source>
        <dbReference type="Proteomes" id="UP000078428"/>
    </source>
</evidence>
<feature type="chain" id="PRO_5008091857" description="Alkaline phosphatase" evidence="1">
    <location>
        <begin position="22"/>
        <end position="630"/>
    </location>
</feature>
<dbReference type="InterPro" id="IPR008557">
    <property type="entry name" value="PhoX"/>
</dbReference>
<sequence>MSASRIAAAALALCLPVAAHAAAAKVVSVGFTETPAPSSDADMLRTYTTSKAVVTYADGSKVDYPLSYNVLFRNIDKVGAAPHEAGRLFDMDGKPLVDPNGDAVIAETPDANSLLKVGNRLFLVTHWEYDWLLGNGQDTEKAPGWHARMPMGMTLTDIAQDKASGALKATGQRSIDFAPVGGLWIPCFGSQTPWNTHLGSEEDYDLYFLPASGDKLNRKATDGLKALSEVYFKGRKQANPYDYGYLVEVKVKPDGSTAVTKHYAMGRATWEMGKVMPDGRTVYKGDDGDHTYLSMFIADKAGDLSAGTHYAARWIQESAEGGGKARLQWIRLGHATNAQAKALLKKGVTADAIFDFTTTDKTPDWQAQGFHQIMAGHGGIEVLRVRKGMEQAAVIFEPRRLAAIRGATTEFNKMEGVAVDTRDRQLYIAMSYIEKGMTAEPGAPADHIQVGKVTAGGTYQVALSAKQKDERGRAIDSAWVGTVMHVPPALLGEDIKADAKGNVAHVDKVANTDNVFFSDRMRTLFIGEDSGTHVNNFLWAYNVDTKTLTRIMTSASGAENTGLQVVDNLNGHGYIMANAQHQGEWIKTMPKEVKERLAAKARELHGVNAKGALNYQQIAPVGYLGGLPGL</sequence>
<dbReference type="Pfam" id="PF05787">
    <property type="entry name" value="PhoX"/>
    <property type="match status" value="1"/>
</dbReference>
<evidence type="ECO:0000313" key="2">
    <source>
        <dbReference type="EMBL" id="OAN46671.1"/>
    </source>
</evidence>
<dbReference type="PANTHER" id="PTHR35399">
    <property type="entry name" value="SLR8030 PROTEIN"/>
    <property type="match status" value="1"/>
</dbReference>